<evidence type="ECO:0000256" key="2">
    <source>
        <dbReference type="ARBA" id="ARBA00029447"/>
    </source>
</evidence>
<keyword evidence="9" id="KW-1185">Reference proteome</keyword>
<dbReference type="Pfam" id="PF08447">
    <property type="entry name" value="PAS_3"/>
    <property type="match status" value="2"/>
</dbReference>
<dbReference type="SUPFAM" id="SSF58104">
    <property type="entry name" value="Methyl-accepting chemotaxis protein (MCP) signaling domain"/>
    <property type="match status" value="1"/>
</dbReference>
<dbReference type="SMART" id="SM00086">
    <property type="entry name" value="PAC"/>
    <property type="match status" value="2"/>
</dbReference>
<evidence type="ECO:0000259" key="7">
    <source>
        <dbReference type="PROSITE" id="PS50885"/>
    </source>
</evidence>
<dbReference type="GO" id="GO:0007165">
    <property type="term" value="P:signal transduction"/>
    <property type="evidence" value="ECO:0007669"/>
    <property type="project" value="UniProtKB-KW"/>
</dbReference>
<comment type="similarity">
    <text evidence="2">Belongs to the methyl-accepting chemotaxis (MCP) protein family.</text>
</comment>
<reference evidence="8 9" key="1">
    <citation type="submission" date="2020-07" db="EMBL/GenBank/DDBJ databases">
        <title>Novel species isolated from subtropical streams in China.</title>
        <authorList>
            <person name="Lu H."/>
        </authorList>
    </citation>
    <scope>NUCLEOTIDE SEQUENCE [LARGE SCALE GENOMIC DNA]</scope>
    <source>
        <strain evidence="8 9">FT3S</strain>
    </source>
</reference>
<dbReference type="EMBL" id="JACEZS010000010">
    <property type="protein sequence ID" value="MBA5606323.1"/>
    <property type="molecule type" value="Genomic_DNA"/>
</dbReference>
<feature type="domain" description="Methyl-accepting transducer" evidence="4">
    <location>
        <begin position="322"/>
        <end position="544"/>
    </location>
</feature>
<dbReference type="InterPro" id="IPR000014">
    <property type="entry name" value="PAS"/>
</dbReference>
<organism evidence="8 9">
    <name type="scientific">Rugamonas fusca</name>
    <dbReference type="NCBI Taxonomy" id="2758568"/>
    <lineage>
        <taxon>Bacteria</taxon>
        <taxon>Pseudomonadati</taxon>
        <taxon>Pseudomonadota</taxon>
        <taxon>Betaproteobacteria</taxon>
        <taxon>Burkholderiales</taxon>
        <taxon>Oxalobacteraceae</taxon>
        <taxon>Telluria group</taxon>
        <taxon>Rugamonas</taxon>
    </lineage>
</organism>
<dbReference type="Pfam" id="PF00015">
    <property type="entry name" value="MCPsignal"/>
    <property type="match status" value="1"/>
</dbReference>
<feature type="domain" description="PAS" evidence="5">
    <location>
        <begin position="29"/>
        <end position="59"/>
    </location>
</feature>
<dbReference type="InterPro" id="IPR035965">
    <property type="entry name" value="PAS-like_dom_sf"/>
</dbReference>
<accession>A0A7W2EI30</accession>
<feature type="domain" description="PAC" evidence="6">
    <location>
        <begin position="210"/>
        <end position="262"/>
    </location>
</feature>
<evidence type="ECO:0000313" key="9">
    <source>
        <dbReference type="Proteomes" id="UP000566711"/>
    </source>
</evidence>
<evidence type="ECO:0000256" key="1">
    <source>
        <dbReference type="ARBA" id="ARBA00022500"/>
    </source>
</evidence>
<evidence type="ECO:0000259" key="6">
    <source>
        <dbReference type="PROSITE" id="PS50113"/>
    </source>
</evidence>
<dbReference type="PRINTS" id="PR00260">
    <property type="entry name" value="CHEMTRNSDUCR"/>
</dbReference>
<dbReference type="InterPro" id="IPR000700">
    <property type="entry name" value="PAS-assoc_C"/>
</dbReference>
<dbReference type="GO" id="GO:0005886">
    <property type="term" value="C:plasma membrane"/>
    <property type="evidence" value="ECO:0007669"/>
    <property type="project" value="TreeGrafter"/>
</dbReference>
<proteinExistence type="inferred from homology"/>
<evidence type="ECO:0000256" key="3">
    <source>
        <dbReference type="PROSITE-ProRule" id="PRU00284"/>
    </source>
</evidence>
<name>A0A7W2EI30_9BURK</name>
<dbReference type="InterPro" id="IPR004089">
    <property type="entry name" value="MCPsignal_dom"/>
</dbReference>
<evidence type="ECO:0000259" key="5">
    <source>
        <dbReference type="PROSITE" id="PS50112"/>
    </source>
</evidence>
<feature type="domain" description="HAMP" evidence="7">
    <location>
        <begin position="271"/>
        <end position="317"/>
    </location>
</feature>
<gene>
    <name evidence="8" type="ORF">H3H36_13275</name>
</gene>
<dbReference type="PANTHER" id="PTHR43531">
    <property type="entry name" value="PROTEIN ICFG"/>
    <property type="match status" value="1"/>
</dbReference>
<protein>
    <submittedName>
        <fullName evidence="8">PAS domain-containing protein</fullName>
    </submittedName>
</protein>
<feature type="domain" description="PAC" evidence="6">
    <location>
        <begin position="88"/>
        <end position="140"/>
    </location>
</feature>
<comment type="caution">
    <text evidence="8">The sequence shown here is derived from an EMBL/GenBank/DDBJ whole genome shotgun (WGS) entry which is preliminary data.</text>
</comment>
<dbReference type="InterPro" id="IPR051310">
    <property type="entry name" value="MCP_chemotaxis"/>
</dbReference>
<dbReference type="InterPro" id="IPR013655">
    <property type="entry name" value="PAS_fold_3"/>
</dbReference>
<dbReference type="PROSITE" id="PS50112">
    <property type="entry name" value="PAS"/>
    <property type="match status" value="1"/>
</dbReference>
<dbReference type="RefSeq" id="WP_182218279.1">
    <property type="nucleotide sequence ID" value="NZ_JACEZS010000010.1"/>
</dbReference>
<dbReference type="PROSITE" id="PS50113">
    <property type="entry name" value="PAC"/>
    <property type="match status" value="2"/>
</dbReference>
<sequence length="566" mass="61072">MRTETVSQSQLQEVELLAINAALNRVQAVIEFQLDGTILHANENLLSAMGYQLEEIQGRHHSMFCAPEFATSAEYRQFWDRLRTGQFEQGEYKRIDKGGKEIWISASYNPVFDAEGKPYKVIKFATDITASRLRNAEYEGKVSAIDKAQAVIEFDMGGHVLTANDNFLLTMGYSLDDIRGEHHRIFCDPEFANSVDYKRFWQKLNRGEFDSGRYKRIGNGGKVIWIQATYNPIFDLNGKPFKIVKFATDITEQVLMEQGIKEKAASDAAKISQLLDAVARASKGDLTAEVKVDGEEPLDQLGGSIAKMMGDLRGVIGQVVMSATAFADDAEAIASRAGVVAGGSQELGATVEEMNATIDGLTRSIDAIAGSTSNANDLAKATQDEAAAGAQAVARSIEAMDLINRSSEDIGEIVKVISDIANQTNMLAFNAAIEAARAGEHGLGFSVVADEVRKLAERSSQATKEISKLISESVKRVNTGTAISHQASEAFDRIVKGVGKTSEAIAEISHEAKEQLMSAREVSVAINHIAEAAEQSAGSCDSIASSTASLNTRAGDLNKLVAGFVV</sequence>
<dbReference type="NCBIfam" id="TIGR00229">
    <property type="entry name" value="sensory_box"/>
    <property type="match status" value="2"/>
</dbReference>
<dbReference type="PANTHER" id="PTHR43531:SF11">
    <property type="entry name" value="METHYL-ACCEPTING CHEMOTAXIS PROTEIN 3"/>
    <property type="match status" value="1"/>
</dbReference>
<dbReference type="AlphaFoldDB" id="A0A7W2EI30"/>
<keyword evidence="1" id="KW-0145">Chemotaxis</keyword>
<dbReference type="InterPro" id="IPR004090">
    <property type="entry name" value="Chemotax_Me-accpt_rcpt"/>
</dbReference>
<dbReference type="Gene3D" id="3.30.450.20">
    <property type="entry name" value="PAS domain"/>
    <property type="match status" value="2"/>
</dbReference>
<dbReference type="CDD" id="cd11386">
    <property type="entry name" value="MCP_signal"/>
    <property type="match status" value="1"/>
</dbReference>
<dbReference type="SUPFAM" id="SSF55785">
    <property type="entry name" value="PYP-like sensor domain (PAS domain)"/>
    <property type="match status" value="2"/>
</dbReference>
<keyword evidence="3" id="KW-0807">Transducer</keyword>
<dbReference type="GO" id="GO:0004888">
    <property type="term" value="F:transmembrane signaling receptor activity"/>
    <property type="evidence" value="ECO:0007669"/>
    <property type="project" value="InterPro"/>
</dbReference>
<dbReference type="InterPro" id="IPR003660">
    <property type="entry name" value="HAMP_dom"/>
</dbReference>
<evidence type="ECO:0000313" key="8">
    <source>
        <dbReference type="EMBL" id="MBA5606323.1"/>
    </source>
</evidence>
<dbReference type="Proteomes" id="UP000566711">
    <property type="component" value="Unassembled WGS sequence"/>
</dbReference>
<dbReference type="SMART" id="SM00283">
    <property type="entry name" value="MA"/>
    <property type="match status" value="1"/>
</dbReference>
<evidence type="ECO:0000259" key="4">
    <source>
        <dbReference type="PROSITE" id="PS50111"/>
    </source>
</evidence>
<dbReference type="Gene3D" id="1.10.287.950">
    <property type="entry name" value="Methyl-accepting chemotaxis protein"/>
    <property type="match status" value="1"/>
</dbReference>
<dbReference type="PROSITE" id="PS50111">
    <property type="entry name" value="CHEMOTAXIS_TRANSDUC_2"/>
    <property type="match status" value="1"/>
</dbReference>
<dbReference type="SMART" id="SM00091">
    <property type="entry name" value="PAS"/>
    <property type="match status" value="2"/>
</dbReference>
<dbReference type="GO" id="GO:0006935">
    <property type="term" value="P:chemotaxis"/>
    <property type="evidence" value="ECO:0007669"/>
    <property type="project" value="UniProtKB-KW"/>
</dbReference>
<dbReference type="CDD" id="cd00130">
    <property type="entry name" value="PAS"/>
    <property type="match status" value="2"/>
</dbReference>
<dbReference type="PROSITE" id="PS50885">
    <property type="entry name" value="HAMP"/>
    <property type="match status" value="1"/>
</dbReference>
<dbReference type="InterPro" id="IPR001610">
    <property type="entry name" value="PAC"/>
</dbReference>